<comment type="caution">
    <text evidence="1">The sequence shown here is derived from an EMBL/GenBank/DDBJ whole genome shotgun (WGS) entry which is preliminary data.</text>
</comment>
<accession>A0A212F012</accession>
<evidence type="ECO:0000313" key="1">
    <source>
        <dbReference type="EMBL" id="OWR47095.1"/>
    </source>
</evidence>
<sequence>MFDSCGRFPLEVQPAWRESLVGISGNALHEVLENLPKDSLEFDKTYRRSFTMSMKAIQALRAGIPEKRRIVNFKHFPTLV</sequence>
<reference evidence="1 2" key="1">
    <citation type="journal article" date="2011" name="Cell">
        <title>The monarch butterfly genome yields insights into long-distance migration.</title>
        <authorList>
            <person name="Zhan S."/>
            <person name="Merlin C."/>
            <person name="Boore J.L."/>
            <person name="Reppert S.M."/>
        </authorList>
    </citation>
    <scope>NUCLEOTIDE SEQUENCE [LARGE SCALE GENOMIC DNA]</scope>
    <source>
        <strain evidence="1">F-2</strain>
    </source>
</reference>
<dbReference type="AlphaFoldDB" id="A0A212F012"/>
<proteinExistence type="predicted"/>
<dbReference type="InParanoid" id="A0A212F012"/>
<organism evidence="1 2">
    <name type="scientific">Danaus plexippus plexippus</name>
    <dbReference type="NCBI Taxonomy" id="278856"/>
    <lineage>
        <taxon>Eukaryota</taxon>
        <taxon>Metazoa</taxon>
        <taxon>Ecdysozoa</taxon>
        <taxon>Arthropoda</taxon>
        <taxon>Hexapoda</taxon>
        <taxon>Insecta</taxon>
        <taxon>Pterygota</taxon>
        <taxon>Neoptera</taxon>
        <taxon>Endopterygota</taxon>
        <taxon>Lepidoptera</taxon>
        <taxon>Glossata</taxon>
        <taxon>Ditrysia</taxon>
        <taxon>Papilionoidea</taxon>
        <taxon>Nymphalidae</taxon>
        <taxon>Danainae</taxon>
        <taxon>Danaini</taxon>
        <taxon>Danaina</taxon>
        <taxon>Danaus</taxon>
        <taxon>Danaus</taxon>
    </lineage>
</organism>
<protein>
    <submittedName>
        <fullName evidence="1">Uncharacterized protein</fullName>
    </submittedName>
</protein>
<gene>
    <name evidence="1" type="ORF">KGM_205209</name>
</gene>
<name>A0A212F012_DANPL</name>
<dbReference type="KEGG" id="dpl:KGM_205209"/>
<keyword evidence="2" id="KW-1185">Reference proteome</keyword>
<dbReference type="Proteomes" id="UP000007151">
    <property type="component" value="Unassembled WGS sequence"/>
</dbReference>
<evidence type="ECO:0000313" key="2">
    <source>
        <dbReference type="Proteomes" id="UP000007151"/>
    </source>
</evidence>
<dbReference type="EMBL" id="AGBW02011181">
    <property type="protein sequence ID" value="OWR47095.1"/>
    <property type="molecule type" value="Genomic_DNA"/>
</dbReference>